<dbReference type="Proteomes" id="UP000190539">
    <property type="component" value="Unassembled WGS sequence"/>
</dbReference>
<evidence type="ECO:0000313" key="3">
    <source>
        <dbReference type="Proteomes" id="UP000190539"/>
    </source>
</evidence>
<dbReference type="EMBL" id="MVFC01000007">
    <property type="protein sequence ID" value="OON80623.1"/>
    <property type="molecule type" value="Genomic_DNA"/>
</dbReference>
<dbReference type="STRING" id="83656.B1H18_12165"/>
<keyword evidence="3" id="KW-1185">Reference proteome</keyword>
<protein>
    <submittedName>
        <fullName evidence="2">Diguanylate cyclase</fullName>
    </submittedName>
</protein>
<comment type="caution">
    <text evidence="2">The sequence shown here is derived from an EMBL/GenBank/DDBJ whole genome shotgun (WGS) entry which is preliminary data.</text>
</comment>
<feature type="domain" description="GAF" evidence="1">
    <location>
        <begin position="85"/>
        <end position="190"/>
    </location>
</feature>
<reference evidence="2 3" key="1">
    <citation type="submission" date="2017-02" db="EMBL/GenBank/DDBJ databases">
        <title>Draft Genome Sequence of Streptomyces tsukubaensis F601, a Producer of the immunosuppressant tacrolimus FK506.</title>
        <authorList>
            <person name="Zong G."/>
            <person name="Zhong C."/>
            <person name="Fu J."/>
            <person name="Qin R."/>
            <person name="Cao G."/>
        </authorList>
    </citation>
    <scope>NUCLEOTIDE SEQUENCE [LARGE SCALE GENOMIC DNA]</scope>
    <source>
        <strain evidence="2 3">F601</strain>
    </source>
</reference>
<dbReference type="InterPro" id="IPR003018">
    <property type="entry name" value="GAF"/>
</dbReference>
<dbReference type="OrthoDB" id="3928741at2"/>
<dbReference type="AlphaFoldDB" id="A0A1V4AB88"/>
<dbReference type="RefSeq" id="WP_077967501.1">
    <property type="nucleotide sequence ID" value="NZ_CP045178.1"/>
</dbReference>
<dbReference type="Gene3D" id="3.30.450.40">
    <property type="match status" value="1"/>
</dbReference>
<evidence type="ECO:0000259" key="1">
    <source>
        <dbReference type="Pfam" id="PF01590"/>
    </source>
</evidence>
<gene>
    <name evidence="2" type="ORF">B1H18_12165</name>
</gene>
<accession>A0A1V4AB88</accession>
<sequence>MSASQKRSAALASRPVIDASWRRMRRIGVDPGQPAGSAPVDADDLERRRRVAAIAEVLPVLSQGLSSLADATTQIMVITDHEGRVLWRQGNTGVLRKADGICLMEGAGWGEDRTGTNAIGTAIAEDGAVQVHAREHYLQALTNWTCAAAPVHDPRDGRLLGIADLSGPQKTVHPTTLALVDSVTRLAETTLRLSHLSAIERLRSVAAPLLCRVGGRALAVDPHGWVAGVTGMAPFDRLPLPKGFGGGERWLPSLGVCSVEPLPGGWLLRLVGSARPGPSTPNQVLLDLSAPYHWTVTVEGATGRWTQDLTPRHAELLYVLAVHREGRTAAQLASDLFGDPSRTVTVRAEMSRVRRHLSGVLAHRPYRFREDVRVEVVRPRLPAALLPQSVAPLVRAGSEQED</sequence>
<name>A0A1V4AB88_9ACTN</name>
<dbReference type="InterPro" id="IPR029016">
    <property type="entry name" value="GAF-like_dom_sf"/>
</dbReference>
<dbReference type="Pfam" id="PF01590">
    <property type="entry name" value="GAF"/>
    <property type="match status" value="1"/>
</dbReference>
<evidence type="ECO:0000313" key="2">
    <source>
        <dbReference type="EMBL" id="OON80623.1"/>
    </source>
</evidence>
<proteinExistence type="predicted"/>
<organism evidence="2 3">
    <name type="scientific">Streptomyces tsukubensis</name>
    <dbReference type="NCBI Taxonomy" id="83656"/>
    <lineage>
        <taxon>Bacteria</taxon>
        <taxon>Bacillati</taxon>
        <taxon>Actinomycetota</taxon>
        <taxon>Actinomycetes</taxon>
        <taxon>Kitasatosporales</taxon>
        <taxon>Streptomycetaceae</taxon>
        <taxon>Streptomyces</taxon>
    </lineage>
</organism>